<organism evidence="2 3">
    <name type="scientific">Nocardiopsis composta</name>
    <dbReference type="NCBI Taxonomy" id="157465"/>
    <lineage>
        <taxon>Bacteria</taxon>
        <taxon>Bacillati</taxon>
        <taxon>Actinomycetota</taxon>
        <taxon>Actinomycetes</taxon>
        <taxon>Streptosporangiales</taxon>
        <taxon>Nocardiopsidaceae</taxon>
        <taxon>Nocardiopsis</taxon>
    </lineage>
</organism>
<keyword evidence="3" id="KW-1185">Reference proteome</keyword>
<gene>
    <name evidence="2" type="ORF">HDA36_001191</name>
</gene>
<dbReference type="RefSeq" id="WP_221331472.1">
    <property type="nucleotide sequence ID" value="NZ_BAAAJD010000133.1"/>
</dbReference>
<dbReference type="Proteomes" id="UP000572635">
    <property type="component" value="Unassembled WGS sequence"/>
</dbReference>
<evidence type="ECO:0000313" key="2">
    <source>
        <dbReference type="EMBL" id="MBB5431107.1"/>
    </source>
</evidence>
<name>A0A7W8QIH9_9ACTN</name>
<sequence>MASTLPDPPEHTPAPPPAADRAARVEIHGIDHIPDRERHGRARDLFAV</sequence>
<comment type="caution">
    <text evidence="2">The sequence shown here is derived from an EMBL/GenBank/DDBJ whole genome shotgun (WGS) entry which is preliminary data.</text>
</comment>
<proteinExistence type="predicted"/>
<evidence type="ECO:0000256" key="1">
    <source>
        <dbReference type="SAM" id="MobiDB-lite"/>
    </source>
</evidence>
<evidence type="ECO:0000313" key="3">
    <source>
        <dbReference type="Proteomes" id="UP000572635"/>
    </source>
</evidence>
<protein>
    <submittedName>
        <fullName evidence="2">Uncharacterized protein</fullName>
    </submittedName>
</protein>
<accession>A0A7W8QIH9</accession>
<dbReference type="EMBL" id="JACHDB010000001">
    <property type="protein sequence ID" value="MBB5431107.1"/>
    <property type="molecule type" value="Genomic_DNA"/>
</dbReference>
<dbReference type="AlphaFoldDB" id="A0A7W8QIH9"/>
<feature type="region of interest" description="Disordered" evidence="1">
    <location>
        <begin position="1"/>
        <end position="20"/>
    </location>
</feature>
<reference evidence="2 3" key="1">
    <citation type="submission" date="2020-08" db="EMBL/GenBank/DDBJ databases">
        <title>Sequencing the genomes of 1000 actinobacteria strains.</title>
        <authorList>
            <person name="Klenk H.-P."/>
        </authorList>
    </citation>
    <scope>NUCLEOTIDE SEQUENCE [LARGE SCALE GENOMIC DNA]</scope>
    <source>
        <strain evidence="2 3">DSM 44551</strain>
    </source>
</reference>